<dbReference type="NCBIfam" id="TIGR00482">
    <property type="entry name" value="nicotinate (nicotinamide) nucleotide adenylyltransferase"/>
    <property type="match status" value="1"/>
</dbReference>
<dbReference type="PANTHER" id="PTHR39321:SF3">
    <property type="entry name" value="PHOSPHOPANTETHEINE ADENYLYLTRANSFERASE"/>
    <property type="match status" value="1"/>
</dbReference>
<proteinExistence type="inferred from homology"/>
<keyword evidence="8 10" id="KW-0520">NAD</keyword>
<evidence type="ECO:0000256" key="4">
    <source>
        <dbReference type="ARBA" id="ARBA00022679"/>
    </source>
</evidence>
<dbReference type="EMBL" id="CYYU01000007">
    <property type="protein sequence ID" value="CUN73970.1"/>
    <property type="molecule type" value="Genomic_DNA"/>
</dbReference>
<dbReference type="GO" id="GO:0004515">
    <property type="term" value="F:nicotinate-nucleotide adenylyltransferase activity"/>
    <property type="evidence" value="ECO:0007669"/>
    <property type="project" value="UniProtKB-UniRule"/>
</dbReference>
<keyword evidence="5 10" id="KW-0548">Nucleotidyltransferase</keyword>
<evidence type="ECO:0000256" key="7">
    <source>
        <dbReference type="ARBA" id="ARBA00022840"/>
    </source>
</evidence>
<organism evidence="12 13">
    <name type="scientific">Mitsuokella jalaludinii</name>
    <dbReference type="NCBI Taxonomy" id="187979"/>
    <lineage>
        <taxon>Bacteria</taxon>
        <taxon>Bacillati</taxon>
        <taxon>Bacillota</taxon>
        <taxon>Negativicutes</taxon>
        <taxon>Selenomonadales</taxon>
        <taxon>Selenomonadaceae</taxon>
        <taxon>Mitsuokella</taxon>
    </lineage>
</organism>
<evidence type="ECO:0000256" key="10">
    <source>
        <dbReference type="HAMAP-Rule" id="MF_00244"/>
    </source>
</evidence>
<dbReference type="AlphaFoldDB" id="A0A173ZE94"/>
<dbReference type="RefSeq" id="WP_055161488.1">
    <property type="nucleotide sequence ID" value="NZ_CABIWZ010000007.1"/>
</dbReference>
<dbReference type="GO" id="GO:0009435">
    <property type="term" value="P:NAD+ biosynthetic process"/>
    <property type="evidence" value="ECO:0007669"/>
    <property type="project" value="UniProtKB-UniRule"/>
</dbReference>
<keyword evidence="3 10" id="KW-0662">Pyridine nucleotide biosynthesis</keyword>
<dbReference type="SUPFAM" id="SSF52374">
    <property type="entry name" value="Nucleotidylyl transferase"/>
    <property type="match status" value="1"/>
</dbReference>
<protein>
    <recommendedName>
        <fullName evidence="10">Probable nicotinate-nucleotide adenylyltransferase</fullName>
        <ecNumber evidence="10">2.7.7.18</ecNumber>
    </recommendedName>
    <alternativeName>
        <fullName evidence="10">Deamido-NAD(+) diphosphorylase</fullName>
    </alternativeName>
    <alternativeName>
        <fullName evidence="10">Deamido-NAD(+) pyrophosphorylase</fullName>
    </alternativeName>
    <alternativeName>
        <fullName evidence="10">Nicotinate mononucleotide adenylyltransferase</fullName>
        <shortName evidence="10">NaMN adenylyltransferase</shortName>
    </alternativeName>
</protein>
<name>A0A173ZE94_9FIRM</name>
<dbReference type="Pfam" id="PF01467">
    <property type="entry name" value="CTP_transf_like"/>
    <property type="match status" value="1"/>
</dbReference>
<evidence type="ECO:0000259" key="11">
    <source>
        <dbReference type="Pfam" id="PF01467"/>
    </source>
</evidence>
<evidence type="ECO:0000256" key="9">
    <source>
        <dbReference type="ARBA" id="ARBA00048721"/>
    </source>
</evidence>
<evidence type="ECO:0000256" key="6">
    <source>
        <dbReference type="ARBA" id="ARBA00022741"/>
    </source>
</evidence>
<keyword evidence="4 10" id="KW-0808">Transferase</keyword>
<dbReference type="NCBIfam" id="NF000840">
    <property type="entry name" value="PRK00071.1-3"/>
    <property type="match status" value="1"/>
</dbReference>
<accession>A0A173ZE94</accession>
<evidence type="ECO:0000256" key="3">
    <source>
        <dbReference type="ARBA" id="ARBA00022642"/>
    </source>
</evidence>
<evidence type="ECO:0000256" key="2">
    <source>
        <dbReference type="ARBA" id="ARBA00005019"/>
    </source>
</evidence>
<keyword evidence="7 10" id="KW-0067">ATP-binding</keyword>
<comment type="pathway">
    <text evidence="2 10">Cofactor biosynthesis; NAD(+) biosynthesis; deamido-NAD(+) from nicotinate D-ribonucleotide: step 1/1.</text>
</comment>
<dbReference type="EC" id="2.7.7.18" evidence="10"/>
<comment type="catalytic activity">
    <reaction evidence="9 10">
        <text>nicotinate beta-D-ribonucleotide + ATP + H(+) = deamido-NAD(+) + diphosphate</text>
        <dbReference type="Rhea" id="RHEA:22860"/>
        <dbReference type="ChEBI" id="CHEBI:15378"/>
        <dbReference type="ChEBI" id="CHEBI:30616"/>
        <dbReference type="ChEBI" id="CHEBI:33019"/>
        <dbReference type="ChEBI" id="CHEBI:57502"/>
        <dbReference type="ChEBI" id="CHEBI:58437"/>
        <dbReference type="EC" id="2.7.7.18"/>
    </reaction>
</comment>
<dbReference type="NCBIfam" id="TIGR00125">
    <property type="entry name" value="cyt_tran_rel"/>
    <property type="match status" value="1"/>
</dbReference>
<comment type="similarity">
    <text evidence="10">Belongs to the NadD family.</text>
</comment>
<dbReference type="OrthoDB" id="5295945at2"/>
<dbReference type="eggNOG" id="COG1057">
    <property type="taxonomic scope" value="Bacteria"/>
</dbReference>
<keyword evidence="13" id="KW-1185">Reference proteome</keyword>
<sequence>MEGIGIMGGTFDPIHTGHLLTAEFVRDAYGLEKVLFIPAAHSPFKLDKRVASAEDRLAMTELAVAGNPHFEASDIEMCREGVSYTSDTIAALHEHFGPEEPLYFITGADAINDLPDWHHPRELLASCHFIAARRQGTALDMAKLRGFFGSLCDAHIHELATPELEISSTQIRGRIREGRSIRYMVPGSVETYIRKEGLYR</sequence>
<keyword evidence="6 10" id="KW-0547">Nucleotide-binding</keyword>
<gene>
    <name evidence="10 12" type="primary">nadD</name>
    <name evidence="12" type="ORF">ERS852385_01237</name>
</gene>
<evidence type="ECO:0000256" key="5">
    <source>
        <dbReference type="ARBA" id="ARBA00022695"/>
    </source>
</evidence>
<evidence type="ECO:0000256" key="8">
    <source>
        <dbReference type="ARBA" id="ARBA00023027"/>
    </source>
</evidence>
<evidence type="ECO:0000313" key="13">
    <source>
        <dbReference type="Proteomes" id="UP000095546"/>
    </source>
</evidence>
<comment type="function">
    <text evidence="1 10">Catalyzes the reversible adenylation of nicotinate mononucleotide (NaMN) to nicotinic acid adenine dinucleotide (NaAD).</text>
</comment>
<dbReference type="HAMAP" id="MF_00244">
    <property type="entry name" value="NaMN_adenylyltr"/>
    <property type="match status" value="1"/>
</dbReference>
<dbReference type="CDD" id="cd02165">
    <property type="entry name" value="NMNAT"/>
    <property type="match status" value="1"/>
</dbReference>
<dbReference type="PANTHER" id="PTHR39321">
    <property type="entry name" value="NICOTINATE-NUCLEOTIDE ADENYLYLTRANSFERASE-RELATED"/>
    <property type="match status" value="1"/>
</dbReference>
<dbReference type="GO" id="GO:0005524">
    <property type="term" value="F:ATP binding"/>
    <property type="evidence" value="ECO:0007669"/>
    <property type="project" value="UniProtKB-KW"/>
</dbReference>
<dbReference type="Gene3D" id="3.40.50.620">
    <property type="entry name" value="HUPs"/>
    <property type="match status" value="1"/>
</dbReference>
<dbReference type="Proteomes" id="UP000095546">
    <property type="component" value="Unassembled WGS sequence"/>
</dbReference>
<feature type="domain" description="Cytidyltransferase-like" evidence="11">
    <location>
        <begin position="6"/>
        <end position="174"/>
    </location>
</feature>
<dbReference type="UniPathway" id="UPA00253">
    <property type="reaction ID" value="UER00332"/>
</dbReference>
<dbReference type="STRING" id="187979.ERS852385_01237"/>
<dbReference type="InterPro" id="IPR004821">
    <property type="entry name" value="Cyt_trans-like"/>
</dbReference>
<evidence type="ECO:0000313" key="12">
    <source>
        <dbReference type="EMBL" id="CUN73970.1"/>
    </source>
</evidence>
<dbReference type="InterPro" id="IPR005248">
    <property type="entry name" value="NadD/NMNAT"/>
</dbReference>
<reference evidence="12 13" key="1">
    <citation type="submission" date="2015-09" db="EMBL/GenBank/DDBJ databases">
        <authorList>
            <consortium name="Pathogen Informatics"/>
        </authorList>
    </citation>
    <scope>NUCLEOTIDE SEQUENCE [LARGE SCALE GENOMIC DNA]</scope>
    <source>
        <strain evidence="12 13">2789STDY5608828</strain>
    </source>
</reference>
<dbReference type="InterPro" id="IPR014729">
    <property type="entry name" value="Rossmann-like_a/b/a_fold"/>
</dbReference>
<evidence type="ECO:0000256" key="1">
    <source>
        <dbReference type="ARBA" id="ARBA00002324"/>
    </source>
</evidence>